<dbReference type="CDD" id="cd02440">
    <property type="entry name" value="AdoMet_MTases"/>
    <property type="match status" value="1"/>
</dbReference>
<comment type="similarity">
    <text evidence="3">Belongs to the class I-like SAM-binding methyltransferase superfamily. CmoB family.</text>
</comment>
<feature type="binding site" evidence="3">
    <location>
        <position position="146"/>
    </location>
    <ligand>
        <name>carboxy-S-adenosyl-L-methionine</name>
        <dbReference type="ChEBI" id="CHEBI:134278"/>
    </ligand>
</feature>
<feature type="binding site" evidence="3">
    <location>
        <position position="247"/>
    </location>
    <ligand>
        <name>carboxy-S-adenosyl-L-methionine</name>
        <dbReference type="ChEBI" id="CHEBI:134278"/>
    </ligand>
</feature>
<feature type="binding site" evidence="3">
    <location>
        <position position="151"/>
    </location>
    <ligand>
        <name>carboxy-S-adenosyl-L-methionine</name>
        <dbReference type="ChEBI" id="CHEBI:134278"/>
    </ligand>
</feature>
<keyword evidence="1 3" id="KW-0808">Transferase</keyword>
<gene>
    <name evidence="3" type="primary">cmoB</name>
    <name evidence="5" type="ORF">AO384_0514</name>
</gene>
<dbReference type="HAMAP" id="MF_01590">
    <property type="entry name" value="tRNA_carboxymethyltr_CmoB"/>
    <property type="match status" value="1"/>
</dbReference>
<evidence type="ECO:0000256" key="1">
    <source>
        <dbReference type="ARBA" id="ARBA00022679"/>
    </source>
</evidence>
<evidence type="ECO:0000256" key="2">
    <source>
        <dbReference type="ARBA" id="ARBA00022694"/>
    </source>
</evidence>
<dbReference type="InterPro" id="IPR010017">
    <property type="entry name" value="CmoB"/>
</dbReference>
<accession>A0A198UMW2</accession>
<feature type="binding site" evidence="3">
    <location>
        <position position="128"/>
    </location>
    <ligand>
        <name>carboxy-S-adenosyl-L-methionine</name>
        <dbReference type="ChEBI" id="CHEBI:134278"/>
    </ligand>
</feature>
<evidence type="ECO:0000313" key="6">
    <source>
        <dbReference type="Proteomes" id="UP000078228"/>
    </source>
</evidence>
<dbReference type="SUPFAM" id="SSF53335">
    <property type="entry name" value="S-adenosyl-L-methionine-dependent methyltransferases"/>
    <property type="match status" value="1"/>
</dbReference>
<feature type="binding site" evidence="3">
    <location>
        <position position="171"/>
    </location>
    <ligand>
        <name>carboxy-S-adenosyl-L-methionine</name>
        <dbReference type="ChEBI" id="CHEBI:134278"/>
    </ligand>
</feature>
<dbReference type="AlphaFoldDB" id="A0A198UMW2"/>
<feature type="binding site" evidence="3">
    <location>
        <begin position="193"/>
        <end position="195"/>
    </location>
    <ligand>
        <name>carboxy-S-adenosyl-L-methionine</name>
        <dbReference type="ChEBI" id="CHEBI:134278"/>
    </ligand>
</feature>
<dbReference type="InterPro" id="IPR027555">
    <property type="entry name" value="Mo5U34_MeTrfas-like"/>
</dbReference>
<feature type="binding site" evidence="3">
    <location>
        <position position="366"/>
    </location>
    <ligand>
        <name>carboxy-S-adenosyl-L-methionine</name>
        <dbReference type="ChEBI" id="CHEBI:134278"/>
    </ligand>
</feature>
<dbReference type="Proteomes" id="UP000078228">
    <property type="component" value="Unassembled WGS sequence"/>
</dbReference>
<sequence>MWLLNDDKLIISCQVFSTKFCPMMKTDDLMNTITRAEKDLYQTLFDLAQHHPMAYDWLKLLPDWLANIKNKDRYAHAPYYESIIDKLPDVTPNEINLNAACITSQIDFTHSDYRRSEALLKNLMPWRKGGFKFGQGDRLIHIDTEWRSDLKWDRILPYIGDLTGKRVLDVGGGSGYHGFRMVGAGASTVIVIDPSCLFYHQFMATRHFLGNIKNHYEQSPIHFIPVGLEELPQDKNQSGLFHSVFCMGVLYHRASPFDCLLQLKNQLTKGGELILETLVVDGDENTVLVPKNRYAMMNNVYFLPSVSALKLWLDKIGFAQVRCVDINITTNDEQRTTEWMTYHSLDDFLDTKDPSKTAEGYPRPKRAVLIAKKP</sequence>
<feature type="binding site" evidence="3">
    <location>
        <position position="251"/>
    </location>
    <ligand>
        <name>carboxy-S-adenosyl-L-methionine</name>
        <dbReference type="ChEBI" id="CHEBI:134278"/>
    </ligand>
</feature>
<dbReference type="eggNOG" id="COG2227">
    <property type="taxonomic scope" value="Bacteria"/>
</dbReference>
<dbReference type="EC" id="2.5.1.-" evidence="3"/>
<keyword evidence="6" id="KW-1185">Reference proteome</keyword>
<name>A0A198UMW2_MORCA</name>
<comment type="catalytic activity">
    <reaction evidence="3">
        <text>carboxy-S-adenosyl-L-methionine + 5-hydroxyuridine(34) in tRNA = 5-carboxymethoxyuridine(34) in tRNA + S-adenosyl-L-homocysteine + H(+)</text>
        <dbReference type="Rhea" id="RHEA:52848"/>
        <dbReference type="Rhea" id="RHEA-COMP:13381"/>
        <dbReference type="Rhea" id="RHEA-COMP:13383"/>
        <dbReference type="ChEBI" id="CHEBI:15378"/>
        <dbReference type="ChEBI" id="CHEBI:57856"/>
        <dbReference type="ChEBI" id="CHEBI:134278"/>
        <dbReference type="ChEBI" id="CHEBI:136877"/>
        <dbReference type="ChEBI" id="CHEBI:136879"/>
    </reaction>
</comment>
<comment type="caution">
    <text evidence="5">The sequence shown here is derived from an EMBL/GenBank/DDBJ whole genome shotgun (WGS) entry which is preliminary data.</text>
</comment>
<dbReference type="NCBIfam" id="NF011650">
    <property type="entry name" value="PRK15068.1"/>
    <property type="match status" value="1"/>
</dbReference>
<evidence type="ECO:0000256" key="4">
    <source>
        <dbReference type="SAM" id="MobiDB-lite"/>
    </source>
</evidence>
<comment type="subunit">
    <text evidence="3">Homotetramer.</text>
</comment>
<dbReference type="Gene3D" id="3.40.50.150">
    <property type="entry name" value="Vaccinia Virus protein VP39"/>
    <property type="match status" value="1"/>
</dbReference>
<dbReference type="EMBL" id="LXHC01000005">
    <property type="protein sequence ID" value="OAU97828.1"/>
    <property type="molecule type" value="Genomic_DNA"/>
</dbReference>
<dbReference type="Pfam" id="PF08003">
    <property type="entry name" value="Methyltransf_9"/>
    <property type="match status" value="1"/>
</dbReference>
<dbReference type="GO" id="GO:0002098">
    <property type="term" value="P:tRNA wobble uridine modification"/>
    <property type="evidence" value="ECO:0007669"/>
    <property type="project" value="InterPro"/>
</dbReference>
<evidence type="ECO:0000256" key="3">
    <source>
        <dbReference type="HAMAP-Rule" id="MF_01590"/>
    </source>
</evidence>
<dbReference type="InterPro" id="IPR029063">
    <property type="entry name" value="SAM-dependent_MTases_sf"/>
</dbReference>
<keyword evidence="2 3" id="KW-0819">tRNA processing</keyword>
<proteinExistence type="inferred from homology"/>
<dbReference type="GO" id="GO:0016765">
    <property type="term" value="F:transferase activity, transferring alkyl or aryl (other than methyl) groups"/>
    <property type="evidence" value="ECO:0007669"/>
    <property type="project" value="UniProtKB-UniRule"/>
</dbReference>
<evidence type="ECO:0000313" key="5">
    <source>
        <dbReference type="EMBL" id="OAU97828.1"/>
    </source>
</evidence>
<comment type="function">
    <text evidence="3">Catalyzes carboxymethyl transfer from carboxy-S-adenosyl-L-methionine (Cx-SAM) to 5-hydroxyuridine (ho5U) to form 5-carboxymethoxyuridine (cmo5U) at position 34 in tRNAs.</text>
</comment>
<feature type="binding site" evidence="3">
    <location>
        <begin position="228"/>
        <end position="229"/>
    </location>
    <ligand>
        <name>carboxy-S-adenosyl-L-methionine</name>
        <dbReference type="ChEBI" id="CHEBI:134278"/>
    </ligand>
</feature>
<organism evidence="5 6">
    <name type="scientific">Moraxella catarrhalis</name>
    <name type="common">Branhamella catarrhalis</name>
    <dbReference type="NCBI Taxonomy" id="480"/>
    <lineage>
        <taxon>Bacteria</taxon>
        <taxon>Pseudomonadati</taxon>
        <taxon>Pseudomonadota</taxon>
        <taxon>Gammaproteobacteria</taxon>
        <taxon>Moraxellales</taxon>
        <taxon>Moraxellaceae</taxon>
        <taxon>Moraxella</taxon>
    </lineage>
</organism>
<reference evidence="5 6" key="1">
    <citation type="journal article" date="2016" name="Genome Biol. Evol.">
        <title>Comparative Genomic Analyses of the Moraxella catarrhalis Serosensitive and Seroresistant Lineages Demonstrate Their Independent Evolution.</title>
        <authorList>
            <person name="Earl J.P."/>
            <person name="de Vries S.P."/>
            <person name="Ahmed A."/>
            <person name="Powell E."/>
            <person name="Schultz M.P."/>
            <person name="Hermans P.W."/>
            <person name="Hill D.J."/>
            <person name="Zhou Z."/>
            <person name="Constantinidou C.I."/>
            <person name="Hu F.Z."/>
            <person name="Bootsma H.J."/>
            <person name="Ehrlich G.D."/>
        </authorList>
    </citation>
    <scope>NUCLEOTIDE SEQUENCE [LARGE SCALE GENOMIC DNA]</scope>
    <source>
        <strain evidence="5 6">Z7542</strain>
    </source>
</reference>
<feature type="region of interest" description="Disordered" evidence="4">
    <location>
        <begin position="354"/>
        <end position="374"/>
    </location>
</feature>
<protein>
    <recommendedName>
        <fullName evidence="3">tRNA U34 carboxymethyltransferase</fullName>
        <ecNumber evidence="3">2.5.1.-</ecNumber>
    </recommendedName>
</protein>
<dbReference type="NCBIfam" id="TIGR00452">
    <property type="entry name" value="tRNA 5-methoxyuridine(34)/uridine 5-oxyacetic acid(34) synthase CmoB"/>
    <property type="match status" value="1"/>
</dbReference>
<dbReference type="PATRIC" id="fig|480.237.peg.669"/>